<dbReference type="PANTHER" id="PTHR30087:SF1">
    <property type="entry name" value="HYPOTHETICAL CYTOSOLIC PROTEIN"/>
    <property type="match status" value="1"/>
</dbReference>
<protein>
    <submittedName>
        <fullName evidence="1">DUF523 domain-containing protein</fullName>
    </submittedName>
</protein>
<comment type="caution">
    <text evidence="1">The sequence shown here is derived from an EMBL/GenBank/DDBJ whole genome shotgun (WGS) entry which is preliminary data.</text>
</comment>
<dbReference type="AlphaFoldDB" id="A0A8J6UKZ9"/>
<organism evidence="1 2">
    <name type="scientific">Neiella litorisoli</name>
    <dbReference type="NCBI Taxonomy" id="2771431"/>
    <lineage>
        <taxon>Bacteria</taxon>
        <taxon>Pseudomonadati</taxon>
        <taxon>Pseudomonadota</taxon>
        <taxon>Gammaproteobacteria</taxon>
        <taxon>Alteromonadales</taxon>
        <taxon>Echinimonadaceae</taxon>
        <taxon>Neiella</taxon>
    </lineage>
</organism>
<accession>A0A8J6UKZ9</accession>
<name>A0A8J6UKZ9_9GAMM</name>
<reference evidence="1" key="1">
    <citation type="submission" date="2020-09" db="EMBL/GenBank/DDBJ databases">
        <title>A novel bacterium of genus Neiella, isolated from South China Sea.</title>
        <authorList>
            <person name="Huang H."/>
            <person name="Mo K."/>
            <person name="Hu Y."/>
        </authorList>
    </citation>
    <scope>NUCLEOTIDE SEQUENCE</scope>
    <source>
        <strain evidence="1">HB171785</strain>
    </source>
</reference>
<dbReference type="Proteomes" id="UP000638014">
    <property type="component" value="Unassembled WGS sequence"/>
</dbReference>
<evidence type="ECO:0000313" key="2">
    <source>
        <dbReference type="Proteomes" id="UP000638014"/>
    </source>
</evidence>
<proteinExistence type="predicted"/>
<dbReference type="InterPro" id="IPR007553">
    <property type="entry name" value="2-thiour_desulf"/>
</dbReference>
<dbReference type="PANTHER" id="PTHR30087">
    <property type="entry name" value="INNER MEMBRANE PROTEIN"/>
    <property type="match status" value="1"/>
</dbReference>
<dbReference type="EMBL" id="JACXAF010000001">
    <property type="protein sequence ID" value="MBD1388050.1"/>
    <property type="molecule type" value="Genomic_DNA"/>
</dbReference>
<sequence length="163" mass="17134">MPKILISSCLLGQPVRYDGAAKQLQHPILQQWFEQGLLVSMCPEIAGGLGVPRAAAEQQVDGRVITNTGADVTAAFERGARAALALAQANQCRLAVLKARSPSYGNNEVYDGSFSGRLMAGEGVTASLLRQAGIAVFNEDQLQQAAAYFAGLASTKSPLLPFG</sequence>
<evidence type="ECO:0000313" key="1">
    <source>
        <dbReference type="EMBL" id="MBD1388050.1"/>
    </source>
</evidence>
<gene>
    <name evidence="1" type="ORF">IC617_01285</name>
</gene>
<dbReference type="Pfam" id="PF04463">
    <property type="entry name" value="2-thiour_desulf"/>
    <property type="match status" value="1"/>
</dbReference>
<dbReference type="RefSeq" id="WP_191143168.1">
    <property type="nucleotide sequence ID" value="NZ_JACXAF010000001.1"/>
</dbReference>
<keyword evidence="2" id="KW-1185">Reference proteome</keyword>